<reference evidence="1" key="1">
    <citation type="submission" date="2018-10" db="EMBL/GenBank/DDBJ databases">
        <title>Hidden diversity of soil giant viruses.</title>
        <authorList>
            <person name="Schulz F."/>
            <person name="Alteio L."/>
            <person name="Goudeau D."/>
            <person name="Ryan E.M."/>
            <person name="Malmstrom R.R."/>
            <person name="Blanchard J."/>
            <person name="Woyke T."/>
        </authorList>
    </citation>
    <scope>NUCLEOTIDE SEQUENCE</scope>
    <source>
        <strain evidence="1">HAV1</strain>
    </source>
</reference>
<dbReference type="EMBL" id="MK072247">
    <property type="protein sequence ID" value="AYV80706.1"/>
    <property type="molecule type" value="Genomic_DNA"/>
</dbReference>
<protein>
    <submittedName>
        <fullName evidence="1">Uncharacterized protein</fullName>
    </submittedName>
</protein>
<proteinExistence type="predicted"/>
<name>A0A3G5A0F6_9VIRU</name>
<accession>A0A3G5A0F6</accession>
<gene>
    <name evidence="1" type="ORF">Harvfovirus5_10</name>
</gene>
<evidence type="ECO:0000313" key="1">
    <source>
        <dbReference type="EMBL" id="AYV80706.1"/>
    </source>
</evidence>
<sequence length="166" mass="18193">MTAEMADEMSADEAAEMAAEMATQKAMDNILNSTDPALFGLAEHIRLDRANIAANEVIRQSLIARKDELKIIVGARAKRVKAHFRILCTGTRYGLSVATIIGSRNYAETAVIYVPLDIDEKKDPQFTNTGADYSTIRKHSSFADILREIERVRALPATVEVDAAPG</sequence>
<organism evidence="1">
    <name type="scientific">Harvfovirus sp</name>
    <dbReference type="NCBI Taxonomy" id="2487768"/>
    <lineage>
        <taxon>Viruses</taxon>
        <taxon>Varidnaviria</taxon>
        <taxon>Bamfordvirae</taxon>
        <taxon>Nucleocytoviricota</taxon>
        <taxon>Megaviricetes</taxon>
        <taxon>Imitervirales</taxon>
        <taxon>Mimiviridae</taxon>
        <taxon>Klosneuvirinae</taxon>
    </lineage>
</organism>